<dbReference type="InterPro" id="IPR036388">
    <property type="entry name" value="WH-like_DNA-bd_sf"/>
</dbReference>
<feature type="domain" description="HTH gntR-type" evidence="4">
    <location>
        <begin position="21"/>
        <end position="88"/>
    </location>
</feature>
<dbReference type="GO" id="GO:0003700">
    <property type="term" value="F:DNA-binding transcription factor activity"/>
    <property type="evidence" value="ECO:0007669"/>
    <property type="project" value="InterPro"/>
</dbReference>
<organism evidence="5 6">
    <name type="scientific">Segnochrobactrum spirostomi</name>
    <dbReference type="NCBI Taxonomy" id="2608987"/>
    <lineage>
        <taxon>Bacteria</taxon>
        <taxon>Pseudomonadati</taxon>
        <taxon>Pseudomonadota</taxon>
        <taxon>Alphaproteobacteria</taxon>
        <taxon>Hyphomicrobiales</taxon>
        <taxon>Segnochrobactraceae</taxon>
        <taxon>Segnochrobactrum</taxon>
    </lineage>
</organism>
<evidence type="ECO:0000256" key="3">
    <source>
        <dbReference type="ARBA" id="ARBA00023163"/>
    </source>
</evidence>
<dbReference type="PROSITE" id="PS50949">
    <property type="entry name" value="HTH_GNTR"/>
    <property type="match status" value="1"/>
</dbReference>
<name>A0A6A7Y6D2_9HYPH</name>
<dbReference type="Pfam" id="PF07729">
    <property type="entry name" value="FCD"/>
    <property type="match status" value="1"/>
</dbReference>
<evidence type="ECO:0000313" key="6">
    <source>
        <dbReference type="Proteomes" id="UP000332515"/>
    </source>
</evidence>
<dbReference type="Pfam" id="PF00392">
    <property type="entry name" value="GntR"/>
    <property type="match status" value="1"/>
</dbReference>
<comment type="caution">
    <text evidence="5">The sequence shown here is derived from an EMBL/GenBank/DDBJ whole genome shotgun (WGS) entry which is preliminary data.</text>
</comment>
<dbReference type="PANTHER" id="PTHR43537">
    <property type="entry name" value="TRANSCRIPTIONAL REGULATOR, GNTR FAMILY"/>
    <property type="match status" value="1"/>
</dbReference>
<evidence type="ECO:0000256" key="1">
    <source>
        <dbReference type="ARBA" id="ARBA00023015"/>
    </source>
</evidence>
<evidence type="ECO:0000259" key="4">
    <source>
        <dbReference type="PROSITE" id="PS50949"/>
    </source>
</evidence>
<dbReference type="RefSeq" id="WP_153481025.1">
    <property type="nucleotide sequence ID" value="NZ_VWNA01000001.1"/>
</dbReference>
<dbReference type="Gene3D" id="1.10.10.10">
    <property type="entry name" value="Winged helix-like DNA-binding domain superfamily/Winged helix DNA-binding domain"/>
    <property type="match status" value="1"/>
</dbReference>
<keyword evidence="6" id="KW-1185">Reference proteome</keyword>
<dbReference type="SMART" id="SM00345">
    <property type="entry name" value="HTH_GNTR"/>
    <property type="match status" value="1"/>
</dbReference>
<dbReference type="PANTHER" id="PTHR43537:SF41">
    <property type="entry name" value="TRANSCRIPTIONAL REGULATORY PROTEIN"/>
    <property type="match status" value="1"/>
</dbReference>
<evidence type="ECO:0000313" key="5">
    <source>
        <dbReference type="EMBL" id="MQT13129.1"/>
    </source>
</evidence>
<dbReference type="Gene3D" id="1.20.120.530">
    <property type="entry name" value="GntR ligand-binding domain-like"/>
    <property type="match status" value="1"/>
</dbReference>
<dbReference type="SUPFAM" id="SSF46785">
    <property type="entry name" value="Winged helix' DNA-binding domain"/>
    <property type="match status" value="1"/>
</dbReference>
<keyword evidence="3" id="KW-0804">Transcription</keyword>
<dbReference type="GO" id="GO:0003677">
    <property type="term" value="F:DNA binding"/>
    <property type="evidence" value="ECO:0007669"/>
    <property type="project" value="UniProtKB-KW"/>
</dbReference>
<protein>
    <submittedName>
        <fullName evidence="5">GntR family transcriptional regulator</fullName>
    </submittedName>
</protein>
<dbReference type="InterPro" id="IPR011711">
    <property type="entry name" value="GntR_C"/>
</dbReference>
<dbReference type="InterPro" id="IPR008920">
    <property type="entry name" value="TF_FadR/GntR_C"/>
</dbReference>
<dbReference type="InterPro" id="IPR000524">
    <property type="entry name" value="Tscrpt_reg_HTH_GntR"/>
</dbReference>
<proteinExistence type="predicted"/>
<gene>
    <name evidence="5" type="ORF">F0357_10845</name>
</gene>
<dbReference type="AlphaFoldDB" id="A0A6A7Y6D2"/>
<dbReference type="InterPro" id="IPR036390">
    <property type="entry name" value="WH_DNA-bd_sf"/>
</dbReference>
<dbReference type="EMBL" id="VWNA01000001">
    <property type="protein sequence ID" value="MQT13129.1"/>
    <property type="molecule type" value="Genomic_DNA"/>
</dbReference>
<evidence type="ECO:0000256" key="2">
    <source>
        <dbReference type="ARBA" id="ARBA00023125"/>
    </source>
</evidence>
<accession>A0A6A7Y6D2</accession>
<dbReference type="CDD" id="cd07377">
    <property type="entry name" value="WHTH_GntR"/>
    <property type="match status" value="1"/>
</dbReference>
<sequence>MPDDLTSALARLPGADKARPATAASHVEAVLRKAILSGALAGGTPLRQEALASAFGVSRMPIREALTRLEAQALVSHLPNRGAVVAEISAADAADVTAIRAALEPAALRLSVPRLRQADLDTAAAVIEEIDRETDPGRMGELNRRFHMALYGAAGQPRLLALVERHLVAADAPLRFQLAALGRAAMSNEDHWAIWAAAREGRTDEACAILERHIRHGGEDLAAFLAERVRGANESNAA</sequence>
<dbReference type="Proteomes" id="UP000332515">
    <property type="component" value="Unassembled WGS sequence"/>
</dbReference>
<reference evidence="5 6" key="1">
    <citation type="submission" date="2019-09" db="EMBL/GenBank/DDBJ databases">
        <title>Segnochrobactrum spirostomi gen. nov., sp. nov., isolated from the ciliate Spirostomum cf. yagiui and description of a novel family, Segnochrobactraceae fam. nov. within the order Rhizobiales of the class Alphaproteobacteria.</title>
        <authorList>
            <person name="Akter S."/>
            <person name="Shazib S.U.A."/>
            <person name="Shin M.K."/>
        </authorList>
    </citation>
    <scope>NUCLEOTIDE SEQUENCE [LARGE SCALE GENOMIC DNA]</scope>
    <source>
        <strain evidence="5 6">Sp-1</strain>
    </source>
</reference>
<keyword evidence="2" id="KW-0238">DNA-binding</keyword>
<dbReference type="SMART" id="SM00895">
    <property type="entry name" value="FCD"/>
    <property type="match status" value="1"/>
</dbReference>
<dbReference type="SUPFAM" id="SSF48008">
    <property type="entry name" value="GntR ligand-binding domain-like"/>
    <property type="match status" value="1"/>
</dbReference>
<keyword evidence="1" id="KW-0805">Transcription regulation</keyword>